<protein>
    <submittedName>
        <fullName evidence="16">Serine/threonine-protein kinase CDG1-like</fullName>
    </submittedName>
</protein>
<accession>A0A6J0JSM1</accession>
<organism evidence="15 16">
    <name type="scientific">Raphanus sativus</name>
    <name type="common">Radish</name>
    <name type="synonym">Raphanus raphanistrum var. sativus</name>
    <dbReference type="NCBI Taxonomy" id="3726"/>
    <lineage>
        <taxon>Eukaryota</taxon>
        <taxon>Viridiplantae</taxon>
        <taxon>Streptophyta</taxon>
        <taxon>Embryophyta</taxon>
        <taxon>Tracheophyta</taxon>
        <taxon>Spermatophyta</taxon>
        <taxon>Magnoliopsida</taxon>
        <taxon>eudicotyledons</taxon>
        <taxon>Gunneridae</taxon>
        <taxon>Pentapetalae</taxon>
        <taxon>rosids</taxon>
        <taxon>malvids</taxon>
        <taxon>Brassicales</taxon>
        <taxon>Brassicaceae</taxon>
        <taxon>Brassiceae</taxon>
        <taxon>Raphanus</taxon>
    </lineage>
</organism>
<dbReference type="InterPro" id="IPR017441">
    <property type="entry name" value="Protein_kinase_ATP_BS"/>
</dbReference>
<evidence type="ECO:0000256" key="1">
    <source>
        <dbReference type="ARBA" id="ARBA00004193"/>
    </source>
</evidence>
<evidence type="ECO:0000256" key="4">
    <source>
        <dbReference type="ARBA" id="ARBA00022679"/>
    </source>
</evidence>
<keyword evidence="8" id="KW-0472">Membrane</keyword>
<keyword evidence="5 12" id="KW-0547">Nucleotide-binding</keyword>
<keyword evidence="6" id="KW-0418">Kinase</keyword>
<evidence type="ECO:0000256" key="5">
    <source>
        <dbReference type="ARBA" id="ARBA00022741"/>
    </source>
</evidence>
<dbReference type="GeneID" id="108811135"/>
<dbReference type="PANTHER" id="PTHR47985:SF9">
    <property type="entry name" value="PROTEIN KINASE DOMAIN-CONTAINING PROTEIN"/>
    <property type="match status" value="1"/>
</dbReference>
<keyword evidence="2" id="KW-1003">Cell membrane</keyword>
<keyword evidence="7 12" id="KW-0067">ATP-binding</keyword>
<evidence type="ECO:0000256" key="12">
    <source>
        <dbReference type="PROSITE-ProRule" id="PRU10141"/>
    </source>
</evidence>
<dbReference type="SMART" id="SM00220">
    <property type="entry name" value="S_TKc"/>
    <property type="match status" value="1"/>
</dbReference>
<dbReference type="InterPro" id="IPR001245">
    <property type="entry name" value="Ser-Thr/Tyr_kinase_cat_dom"/>
</dbReference>
<keyword evidence="11" id="KW-0479">Metal-binding</keyword>
<keyword evidence="15" id="KW-1185">Reference proteome</keyword>
<dbReference type="AlphaFoldDB" id="A0A6J0JSM1"/>
<evidence type="ECO:0000256" key="7">
    <source>
        <dbReference type="ARBA" id="ARBA00022840"/>
    </source>
</evidence>
<evidence type="ECO:0000313" key="15">
    <source>
        <dbReference type="Proteomes" id="UP000504610"/>
    </source>
</evidence>
<comment type="subcellular location">
    <subcellularLocation>
        <location evidence="1">Cell membrane</location>
        <topology evidence="1">Lipid-anchor</topology>
    </subcellularLocation>
</comment>
<dbReference type="PROSITE" id="PS00108">
    <property type="entry name" value="PROTEIN_KINASE_ST"/>
    <property type="match status" value="1"/>
</dbReference>
<evidence type="ECO:0000256" key="8">
    <source>
        <dbReference type="ARBA" id="ARBA00023136"/>
    </source>
</evidence>
<dbReference type="InterPro" id="IPR008271">
    <property type="entry name" value="Ser/Thr_kinase_AS"/>
</dbReference>
<dbReference type="RefSeq" id="XP_018438687.2">
    <property type="nucleotide sequence ID" value="XM_018583185.2"/>
</dbReference>
<dbReference type="PANTHER" id="PTHR47985">
    <property type="entry name" value="OS07G0668900 PROTEIN"/>
    <property type="match status" value="1"/>
</dbReference>
<dbReference type="GO" id="GO:0004674">
    <property type="term" value="F:protein serine/threonine kinase activity"/>
    <property type="evidence" value="ECO:0007669"/>
    <property type="project" value="UniProtKB-KW"/>
</dbReference>
<dbReference type="PROSITE" id="PS00107">
    <property type="entry name" value="PROTEIN_KINASE_ATP"/>
    <property type="match status" value="1"/>
</dbReference>
<dbReference type="CDD" id="cd14066">
    <property type="entry name" value="STKc_IRAK"/>
    <property type="match status" value="1"/>
</dbReference>
<feature type="domain" description="Protein kinase" evidence="14">
    <location>
        <begin position="31"/>
        <end position="310"/>
    </location>
</feature>
<evidence type="ECO:0000256" key="6">
    <source>
        <dbReference type="ARBA" id="ARBA00022777"/>
    </source>
</evidence>
<dbReference type="Gene3D" id="3.30.200.20">
    <property type="entry name" value="Phosphorylase Kinase, domain 1"/>
    <property type="match status" value="1"/>
</dbReference>
<dbReference type="InterPro" id="IPR011009">
    <property type="entry name" value="Kinase-like_dom_sf"/>
</dbReference>
<dbReference type="SUPFAM" id="SSF56112">
    <property type="entry name" value="Protein kinase-like (PK-like)"/>
    <property type="match status" value="1"/>
</dbReference>
<dbReference type="GO" id="GO:0005524">
    <property type="term" value="F:ATP binding"/>
    <property type="evidence" value="ECO:0007669"/>
    <property type="project" value="UniProtKB-UniRule"/>
</dbReference>
<dbReference type="OrthoDB" id="4062651at2759"/>
<feature type="binding site" evidence="12">
    <location>
        <position position="62"/>
    </location>
    <ligand>
        <name>ATP</name>
        <dbReference type="ChEBI" id="CHEBI:30616"/>
    </ligand>
</feature>
<evidence type="ECO:0000313" key="16">
    <source>
        <dbReference type="RefSeq" id="XP_018438687.2"/>
    </source>
</evidence>
<feature type="binding site" evidence="11">
    <location>
        <position position="163"/>
    </location>
    <ligand>
        <name>Mg(2+)</name>
        <dbReference type="ChEBI" id="CHEBI:18420"/>
    </ligand>
</feature>
<feature type="active site" description="Proton acceptor" evidence="10">
    <location>
        <position position="158"/>
    </location>
</feature>
<dbReference type="FunFam" id="1.10.510.10:FF:000095">
    <property type="entry name" value="protein STRUBBELIG-RECEPTOR FAMILY 8"/>
    <property type="match status" value="1"/>
</dbReference>
<gene>
    <name evidence="16" type="primary">LOC108811135</name>
</gene>
<evidence type="ECO:0000256" key="3">
    <source>
        <dbReference type="ARBA" id="ARBA00022527"/>
    </source>
</evidence>
<evidence type="ECO:0000256" key="10">
    <source>
        <dbReference type="PIRSR" id="PIRSR000615-1"/>
    </source>
</evidence>
<dbReference type="Pfam" id="PF07714">
    <property type="entry name" value="PK_Tyr_Ser-Thr"/>
    <property type="match status" value="1"/>
</dbReference>
<dbReference type="InterPro" id="IPR000719">
    <property type="entry name" value="Prot_kinase_dom"/>
</dbReference>
<evidence type="ECO:0000256" key="9">
    <source>
        <dbReference type="ARBA" id="ARBA00023288"/>
    </source>
</evidence>
<evidence type="ECO:0000256" key="13">
    <source>
        <dbReference type="RuleBase" id="RU000304"/>
    </source>
</evidence>
<evidence type="ECO:0000256" key="11">
    <source>
        <dbReference type="PIRSR" id="PIRSR000615-3"/>
    </source>
</evidence>
<keyword evidence="9" id="KW-0449">Lipoprotein</keyword>
<reference evidence="15" key="1">
    <citation type="journal article" date="2019" name="Database">
        <title>The radish genome database (RadishGD): an integrated information resource for radish genomics.</title>
        <authorList>
            <person name="Yu H.J."/>
            <person name="Baek S."/>
            <person name="Lee Y.J."/>
            <person name="Cho A."/>
            <person name="Mun J.H."/>
        </authorList>
    </citation>
    <scope>NUCLEOTIDE SEQUENCE [LARGE SCALE GENOMIC DNA]</scope>
    <source>
        <strain evidence="15">cv. WK10039</strain>
    </source>
</reference>
<dbReference type="PROSITE" id="PS50011">
    <property type="entry name" value="PROTEIN_KINASE_DOM"/>
    <property type="match status" value="1"/>
</dbReference>
<comment type="similarity">
    <text evidence="13">Belongs to the protein kinase superfamily.</text>
</comment>
<keyword evidence="3 13" id="KW-0723">Serine/threonine-protein kinase</keyword>
<keyword evidence="11" id="KW-0460">Magnesium</keyword>
<dbReference type="GO" id="GO:0046872">
    <property type="term" value="F:metal ion binding"/>
    <property type="evidence" value="ECO:0007669"/>
    <property type="project" value="UniProtKB-KW"/>
</dbReference>
<proteinExistence type="inferred from homology"/>
<name>A0A6J0JSM1_RAPSA</name>
<reference evidence="16" key="2">
    <citation type="submission" date="2025-08" db="UniProtKB">
        <authorList>
            <consortium name="RefSeq"/>
        </authorList>
    </citation>
    <scope>IDENTIFICATION</scope>
    <source>
        <tissue evidence="16">Leaf</tissue>
    </source>
</reference>
<keyword evidence="4" id="KW-0808">Transferase</keyword>
<dbReference type="Proteomes" id="UP000504610">
    <property type="component" value="Chromosome 6"/>
</dbReference>
<dbReference type="Gene3D" id="1.10.510.10">
    <property type="entry name" value="Transferase(Phosphotransferase) domain 1"/>
    <property type="match status" value="1"/>
</dbReference>
<sequence length="376" mass="42215">MVSSDPEALLPPNRAIENFKYLQLANATNNFSLDSRIGQGGFGDVYKGKLEINGQLKDVAIKMLDPSGKQGTKEFLAEVLMLSIFRNKNLVKLCGYCCQGDQRSIVYEYMPLGSVEDQIHNFKSVQEALDLSTRMKIALGTAKGLAYLHDEAQVIYRDMKTANILLDHEFEPKLSDFGLAKLGPGEGMSHVTTRVMGTLGYCAPEYAATGKLTMKSDIYSFGVVLLELITGRKPFGDSTMGAQRLLVQWALPYYRNLNIRQITDPKLLIQGHPYLEEAARRAVQLAYMCLRENAKARPTIREVVKALEVIVGDIVRKHKGKNIQYKRGVDKGKKIEGSTVSEEDEDLERQRDLADAKRWAKGLRNEKRKRATSYQT</sequence>
<feature type="binding site" evidence="11">
    <location>
        <position position="176"/>
    </location>
    <ligand>
        <name>Mg(2+)</name>
        <dbReference type="ChEBI" id="CHEBI:18420"/>
    </ligand>
</feature>
<dbReference type="KEGG" id="rsz:108811135"/>
<evidence type="ECO:0000259" key="14">
    <source>
        <dbReference type="PROSITE" id="PS50011"/>
    </source>
</evidence>
<evidence type="ECO:0000256" key="2">
    <source>
        <dbReference type="ARBA" id="ARBA00022475"/>
    </source>
</evidence>
<dbReference type="GO" id="GO:0005886">
    <property type="term" value="C:plasma membrane"/>
    <property type="evidence" value="ECO:0007669"/>
    <property type="project" value="UniProtKB-SubCell"/>
</dbReference>